<proteinExistence type="predicted"/>
<dbReference type="RefSeq" id="WP_343042599.1">
    <property type="nucleotide sequence ID" value="NZ_JAASQI010000008.1"/>
</dbReference>
<organism evidence="3 4">
    <name type="scientific">Pseudochelatococcus lubricantis</name>
    <dbReference type="NCBI Taxonomy" id="1538102"/>
    <lineage>
        <taxon>Bacteria</taxon>
        <taxon>Pseudomonadati</taxon>
        <taxon>Pseudomonadota</taxon>
        <taxon>Alphaproteobacteria</taxon>
        <taxon>Hyphomicrobiales</taxon>
        <taxon>Chelatococcaceae</taxon>
        <taxon>Pseudochelatococcus</taxon>
    </lineage>
</organism>
<protein>
    <recommendedName>
        <fullName evidence="2">Cytochrome c oxidase subunit IV bacterial aa3 type domain-containing protein</fullName>
    </recommendedName>
</protein>
<dbReference type="InterPro" id="IPR036596">
    <property type="entry name" value="Cyt-C_aa3_sf"/>
</dbReference>
<accession>A0ABX0V8I0</accession>
<keyword evidence="1" id="KW-1133">Transmembrane helix</keyword>
<comment type="caution">
    <text evidence="3">The sequence shown here is derived from an EMBL/GenBank/DDBJ whole genome shotgun (WGS) entry which is preliminary data.</text>
</comment>
<evidence type="ECO:0000313" key="4">
    <source>
        <dbReference type="Proteomes" id="UP001429580"/>
    </source>
</evidence>
<name>A0ABX0V8I0_9HYPH</name>
<keyword evidence="1" id="KW-0472">Membrane</keyword>
<keyword evidence="4" id="KW-1185">Reference proteome</keyword>
<keyword evidence="1" id="KW-0812">Transmembrane</keyword>
<evidence type="ECO:0000256" key="1">
    <source>
        <dbReference type="SAM" id="Phobius"/>
    </source>
</evidence>
<dbReference type="Pfam" id="PF07835">
    <property type="entry name" value="COX4_pro_2"/>
    <property type="match status" value="1"/>
</dbReference>
<dbReference type="Gene3D" id="1.20.5.160">
    <property type="entry name" value="Bacterial aa3 type cytochrome c oxidase subunit IV"/>
    <property type="match status" value="1"/>
</dbReference>
<gene>
    <name evidence="3" type="ORF">FHS82_003291</name>
</gene>
<dbReference type="InterPro" id="IPR012422">
    <property type="entry name" value="Cyt_c_oxidase_su4_bac-aa3"/>
</dbReference>
<evidence type="ECO:0000313" key="3">
    <source>
        <dbReference type="EMBL" id="NIJ59436.1"/>
    </source>
</evidence>
<feature type="domain" description="Cytochrome c oxidase subunit IV bacterial aa3 type" evidence="2">
    <location>
        <begin position="7"/>
        <end position="42"/>
    </location>
</feature>
<dbReference type="EMBL" id="JAASQI010000008">
    <property type="protein sequence ID" value="NIJ59436.1"/>
    <property type="molecule type" value="Genomic_DNA"/>
</dbReference>
<dbReference type="SUPFAM" id="SSF81469">
    <property type="entry name" value="Bacterial aa3 type cytochrome c oxidase subunit IV"/>
    <property type="match status" value="1"/>
</dbReference>
<sequence>MANDIVEMDYREHERTYAGFMRLAKIGGGAIIAVLVLMAIFLL</sequence>
<reference evidence="3 4" key="1">
    <citation type="submission" date="2020-03" db="EMBL/GenBank/DDBJ databases">
        <title>Genomic Encyclopedia of Type Strains, Phase IV (KMG-IV): sequencing the most valuable type-strain genomes for metagenomic binning, comparative biology and taxonomic classification.</title>
        <authorList>
            <person name="Goeker M."/>
        </authorList>
    </citation>
    <scope>NUCLEOTIDE SEQUENCE [LARGE SCALE GENOMIC DNA]</scope>
    <source>
        <strain evidence="3 4">DSM 103870</strain>
    </source>
</reference>
<dbReference type="Proteomes" id="UP001429580">
    <property type="component" value="Unassembled WGS sequence"/>
</dbReference>
<feature type="transmembrane region" description="Helical" evidence="1">
    <location>
        <begin position="20"/>
        <end position="42"/>
    </location>
</feature>
<evidence type="ECO:0000259" key="2">
    <source>
        <dbReference type="Pfam" id="PF07835"/>
    </source>
</evidence>